<dbReference type="Gene3D" id="1.10.1750.10">
    <property type="match status" value="1"/>
</dbReference>
<dbReference type="EMBL" id="LAZR01000098">
    <property type="protein sequence ID" value="KKN91971.1"/>
    <property type="molecule type" value="Genomic_DNA"/>
</dbReference>
<feature type="region of interest" description="Disordered" evidence="1">
    <location>
        <begin position="1"/>
        <end position="27"/>
    </location>
</feature>
<proteinExistence type="predicted"/>
<feature type="domain" description="Chromosomal replication initiator DnaA C-terminal" evidence="2">
    <location>
        <begin position="45"/>
        <end position="114"/>
    </location>
</feature>
<dbReference type="Pfam" id="PF08299">
    <property type="entry name" value="Bac_DnaA_C"/>
    <property type="match status" value="1"/>
</dbReference>
<dbReference type="CDD" id="cd06571">
    <property type="entry name" value="Bac_DnaA_C"/>
    <property type="match status" value="1"/>
</dbReference>
<evidence type="ECO:0000313" key="3">
    <source>
        <dbReference type="EMBL" id="KKN91971.1"/>
    </source>
</evidence>
<dbReference type="SUPFAM" id="SSF48295">
    <property type="entry name" value="TrpR-like"/>
    <property type="match status" value="1"/>
</dbReference>
<evidence type="ECO:0000259" key="2">
    <source>
        <dbReference type="SMART" id="SM00760"/>
    </source>
</evidence>
<dbReference type="GO" id="GO:0006270">
    <property type="term" value="P:DNA replication initiation"/>
    <property type="evidence" value="ECO:0007669"/>
    <property type="project" value="InterPro"/>
</dbReference>
<comment type="caution">
    <text evidence="3">The sequence shown here is derived from an EMBL/GenBank/DDBJ whole genome shotgun (WGS) entry which is preliminary data.</text>
</comment>
<name>A0A0F9WZP8_9ZZZZ</name>
<dbReference type="SMART" id="SM00760">
    <property type="entry name" value="Bac_DnaA_C"/>
    <property type="match status" value="1"/>
</dbReference>
<dbReference type="GO" id="GO:0005524">
    <property type="term" value="F:ATP binding"/>
    <property type="evidence" value="ECO:0007669"/>
    <property type="project" value="InterPro"/>
</dbReference>
<dbReference type="InterPro" id="IPR013159">
    <property type="entry name" value="DnaA_C"/>
</dbReference>
<reference evidence="3" key="1">
    <citation type="journal article" date="2015" name="Nature">
        <title>Complex archaea that bridge the gap between prokaryotes and eukaryotes.</title>
        <authorList>
            <person name="Spang A."/>
            <person name="Saw J.H."/>
            <person name="Jorgensen S.L."/>
            <person name="Zaremba-Niedzwiedzka K."/>
            <person name="Martijn J."/>
            <person name="Lind A.E."/>
            <person name="van Eijk R."/>
            <person name="Schleper C."/>
            <person name="Guy L."/>
            <person name="Ettema T.J."/>
        </authorList>
    </citation>
    <scope>NUCLEOTIDE SEQUENCE</scope>
</reference>
<sequence>MQSFSADRVSTRPLHLPPVARGDAGPREAEAGRVTGIDHQAVWRTCRLAREIAGAFFAIPVREIERPGRAIASVCEARHVAMYLAHVAFQVPLSAMANGFGRDRTTIAYAIRRIEDRRDDQAFDSAVERLEGLAHAVRAALETCDQGCVRGDA</sequence>
<organism evidence="3">
    <name type="scientific">marine sediment metagenome</name>
    <dbReference type="NCBI Taxonomy" id="412755"/>
    <lineage>
        <taxon>unclassified sequences</taxon>
        <taxon>metagenomes</taxon>
        <taxon>ecological metagenomes</taxon>
    </lineage>
</organism>
<evidence type="ECO:0000256" key="1">
    <source>
        <dbReference type="SAM" id="MobiDB-lite"/>
    </source>
</evidence>
<dbReference type="InterPro" id="IPR010921">
    <property type="entry name" value="Trp_repressor/repl_initiator"/>
</dbReference>
<gene>
    <name evidence="3" type="ORF">LCGC14_0212520</name>
</gene>
<dbReference type="GO" id="GO:0006275">
    <property type="term" value="P:regulation of DNA replication"/>
    <property type="evidence" value="ECO:0007669"/>
    <property type="project" value="InterPro"/>
</dbReference>
<protein>
    <recommendedName>
        <fullName evidence="2">Chromosomal replication initiator DnaA C-terminal domain-containing protein</fullName>
    </recommendedName>
</protein>
<accession>A0A0F9WZP8</accession>
<dbReference type="AlphaFoldDB" id="A0A0F9WZP8"/>
<dbReference type="GO" id="GO:0043565">
    <property type="term" value="F:sequence-specific DNA binding"/>
    <property type="evidence" value="ECO:0007669"/>
    <property type="project" value="InterPro"/>
</dbReference>